<feature type="domain" description="Methyltransferase type 11" evidence="1">
    <location>
        <begin position="52"/>
        <end position="140"/>
    </location>
</feature>
<sequence length="255" mass="27837">MGRFEDLVAEGEAAPVGTWDFSWFAGRAVEERPTWHYFDRVVERVEGADALLEVQAGTGSMVGNLPRLPRLAVATEGHGPSVAVAAPRLRTRGVHLLVASQDGTGLPLADGCVDLVVSRHPITVGWDEIARVLRPGGTYLAQHVGPDSMRGLGELFTGPWPEPSARHPEVERAGAEAAGLEVRRMRVERPRTVFHDVGAVVAFLRLVPWIVPGFDVDRHREQLLALHHDIERDGSWETTSCRVLVEARHPGGGET</sequence>
<dbReference type="KEGG" id="ima:PO878_12855"/>
<evidence type="ECO:0000313" key="2">
    <source>
        <dbReference type="EMBL" id="WCO65386.1"/>
    </source>
</evidence>
<name>A0AAE9Y505_9ACTN</name>
<accession>A0AAE9Y505</accession>
<dbReference type="AlphaFoldDB" id="A0AAE9Y505"/>
<dbReference type="InterPro" id="IPR013216">
    <property type="entry name" value="Methyltransf_11"/>
</dbReference>
<keyword evidence="2" id="KW-0489">Methyltransferase</keyword>
<dbReference type="Pfam" id="PF08241">
    <property type="entry name" value="Methyltransf_11"/>
    <property type="match status" value="1"/>
</dbReference>
<evidence type="ECO:0000313" key="3">
    <source>
        <dbReference type="Proteomes" id="UP001216390"/>
    </source>
</evidence>
<proteinExistence type="predicted"/>
<dbReference type="InterPro" id="IPR052939">
    <property type="entry name" value="23S_rRNA_MeTrnsfrase_RlmA"/>
</dbReference>
<dbReference type="Proteomes" id="UP001216390">
    <property type="component" value="Chromosome"/>
</dbReference>
<dbReference type="EMBL" id="CP116942">
    <property type="protein sequence ID" value="WCO65386.1"/>
    <property type="molecule type" value="Genomic_DNA"/>
</dbReference>
<dbReference type="PANTHER" id="PTHR43460">
    <property type="entry name" value="METHYLTRANSFERASE"/>
    <property type="match status" value="1"/>
</dbReference>
<dbReference type="RefSeq" id="WP_272734911.1">
    <property type="nucleotide sequence ID" value="NZ_CP116942.1"/>
</dbReference>
<organism evidence="2 3">
    <name type="scientific">Iamia majanohamensis</name>
    <dbReference type="NCBI Taxonomy" id="467976"/>
    <lineage>
        <taxon>Bacteria</taxon>
        <taxon>Bacillati</taxon>
        <taxon>Actinomycetota</taxon>
        <taxon>Acidimicrobiia</taxon>
        <taxon>Acidimicrobiales</taxon>
        <taxon>Iamiaceae</taxon>
        <taxon>Iamia</taxon>
    </lineage>
</organism>
<keyword evidence="2" id="KW-0808">Transferase</keyword>
<gene>
    <name evidence="2" type="ORF">PO878_12855</name>
</gene>
<dbReference type="PANTHER" id="PTHR43460:SF1">
    <property type="entry name" value="METHYLTRANSFERASE TYPE 11 DOMAIN-CONTAINING PROTEIN"/>
    <property type="match status" value="1"/>
</dbReference>
<dbReference type="GO" id="GO:0008757">
    <property type="term" value="F:S-adenosylmethionine-dependent methyltransferase activity"/>
    <property type="evidence" value="ECO:0007669"/>
    <property type="project" value="InterPro"/>
</dbReference>
<dbReference type="SUPFAM" id="SSF53335">
    <property type="entry name" value="S-adenosyl-L-methionine-dependent methyltransferases"/>
    <property type="match status" value="1"/>
</dbReference>
<dbReference type="InterPro" id="IPR029063">
    <property type="entry name" value="SAM-dependent_MTases_sf"/>
</dbReference>
<dbReference type="Gene3D" id="3.40.50.150">
    <property type="entry name" value="Vaccinia Virus protein VP39"/>
    <property type="match status" value="1"/>
</dbReference>
<evidence type="ECO:0000259" key="1">
    <source>
        <dbReference type="Pfam" id="PF08241"/>
    </source>
</evidence>
<reference evidence="2" key="1">
    <citation type="submission" date="2023-01" db="EMBL/GenBank/DDBJ databases">
        <title>The diversity of Class Acidimicrobiia in South China Sea sediment environments and the proposal of Iamia marina sp. nov., a novel species of the genus Iamia.</title>
        <authorList>
            <person name="He Y."/>
            <person name="Tian X."/>
        </authorList>
    </citation>
    <scope>NUCLEOTIDE SEQUENCE</scope>
    <source>
        <strain evidence="2">DSM 19957</strain>
    </source>
</reference>
<dbReference type="GO" id="GO:0032259">
    <property type="term" value="P:methylation"/>
    <property type="evidence" value="ECO:0007669"/>
    <property type="project" value="UniProtKB-KW"/>
</dbReference>
<keyword evidence="3" id="KW-1185">Reference proteome</keyword>
<protein>
    <submittedName>
        <fullName evidence="2">Class I SAM-dependent methyltransferase</fullName>
    </submittedName>
</protein>